<protein>
    <submittedName>
        <fullName evidence="1">Uncharacterized protein</fullName>
    </submittedName>
</protein>
<sequence length="135" mass="14663">MAMDAGGESVPVSFVHFATSRGGDGSRQVEKFERAERTCFRGRKVEGNDELLELVGAAAASRWELKVCDKGELGCRGQVEFSPFKPPTGEDVREAGVISGGWHQGAGETTNGQLVKVEMAWRRRAGLLNVLKRQA</sequence>
<proteinExistence type="predicted"/>
<name>A0A7S4IQ41_9STRA</name>
<dbReference type="AlphaFoldDB" id="A0A7S4IQ41"/>
<accession>A0A7S4IQ41</accession>
<reference evidence="1" key="1">
    <citation type="submission" date="2021-01" db="EMBL/GenBank/DDBJ databases">
        <authorList>
            <person name="Corre E."/>
            <person name="Pelletier E."/>
            <person name="Niang G."/>
            <person name="Scheremetjew M."/>
            <person name="Finn R."/>
            <person name="Kale V."/>
            <person name="Holt S."/>
            <person name="Cochrane G."/>
            <person name="Meng A."/>
            <person name="Brown T."/>
            <person name="Cohen L."/>
        </authorList>
    </citation>
    <scope>NUCLEOTIDE SEQUENCE</scope>
    <source>
        <strain evidence="1">Isolate 1302-5</strain>
    </source>
</reference>
<gene>
    <name evidence="1" type="ORF">OAUR00152_LOCUS13946</name>
</gene>
<dbReference type="EMBL" id="HBKQ01020616">
    <property type="protein sequence ID" value="CAE2236207.1"/>
    <property type="molecule type" value="Transcribed_RNA"/>
</dbReference>
<organism evidence="1">
    <name type="scientific">Odontella aurita</name>
    <dbReference type="NCBI Taxonomy" id="265563"/>
    <lineage>
        <taxon>Eukaryota</taxon>
        <taxon>Sar</taxon>
        <taxon>Stramenopiles</taxon>
        <taxon>Ochrophyta</taxon>
        <taxon>Bacillariophyta</taxon>
        <taxon>Mediophyceae</taxon>
        <taxon>Biddulphiophycidae</taxon>
        <taxon>Eupodiscales</taxon>
        <taxon>Odontellaceae</taxon>
        <taxon>Odontella</taxon>
    </lineage>
</organism>
<evidence type="ECO:0000313" key="1">
    <source>
        <dbReference type="EMBL" id="CAE2236207.1"/>
    </source>
</evidence>